<feature type="region of interest" description="Disordered" evidence="13">
    <location>
        <begin position="22"/>
        <end position="41"/>
    </location>
</feature>
<evidence type="ECO:0000256" key="12">
    <source>
        <dbReference type="PROSITE-ProRule" id="PRU00042"/>
    </source>
</evidence>
<keyword evidence="3" id="KW-0479">Metal-binding</keyword>
<feature type="domain" description="C2H2-type" evidence="14">
    <location>
        <begin position="192"/>
        <end position="220"/>
    </location>
</feature>
<protein>
    <submittedName>
        <fullName evidence="15">Zinc finger protein 423</fullName>
    </submittedName>
</protein>
<dbReference type="FunFam" id="3.30.160.60:FF:000468">
    <property type="entry name" value="B-cell lymphoma 6 protein-like"/>
    <property type="match status" value="1"/>
</dbReference>
<dbReference type="Pfam" id="PF13912">
    <property type="entry name" value="zf-C2H2_6"/>
    <property type="match status" value="2"/>
</dbReference>
<evidence type="ECO:0000256" key="6">
    <source>
        <dbReference type="ARBA" id="ARBA00022833"/>
    </source>
</evidence>
<keyword evidence="16" id="KW-1185">Reference proteome</keyword>
<dbReference type="GO" id="GO:0008270">
    <property type="term" value="F:zinc ion binding"/>
    <property type="evidence" value="ECO:0007669"/>
    <property type="project" value="UniProtKB-KW"/>
</dbReference>
<keyword evidence="9" id="KW-0010">Activator</keyword>
<dbReference type="InterPro" id="IPR013087">
    <property type="entry name" value="Znf_C2H2_type"/>
</dbReference>
<evidence type="ECO:0000313" key="16">
    <source>
        <dbReference type="Proteomes" id="UP000424527"/>
    </source>
</evidence>
<keyword evidence="5 12" id="KW-0863">Zinc-finger</keyword>
<dbReference type="PANTHER" id="PTHR24379">
    <property type="entry name" value="KRAB AND ZINC FINGER DOMAIN-CONTAINING"/>
    <property type="match status" value="1"/>
</dbReference>
<dbReference type="GO" id="GO:0000981">
    <property type="term" value="F:DNA-binding transcription factor activity, RNA polymerase II-specific"/>
    <property type="evidence" value="ECO:0007669"/>
    <property type="project" value="TreeGrafter"/>
</dbReference>
<feature type="domain" description="C2H2-type" evidence="14">
    <location>
        <begin position="150"/>
        <end position="173"/>
    </location>
</feature>
<evidence type="ECO:0000256" key="13">
    <source>
        <dbReference type="SAM" id="MobiDB-lite"/>
    </source>
</evidence>
<feature type="domain" description="C2H2-type" evidence="14">
    <location>
        <begin position="293"/>
        <end position="320"/>
    </location>
</feature>
<evidence type="ECO:0000256" key="3">
    <source>
        <dbReference type="ARBA" id="ARBA00022723"/>
    </source>
</evidence>
<keyword evidence="7" id="KW-0805">Transcription regulation</keyword>
<gene>
    <name evidence="15" type="ORF">D5F01_LYC04704</name>
</gene>
<dbReference type="GO" id="GO:0005634">
    <property type="term" value="C:nucleus"/>
    <property type="evidence" value="ECO:0007669"/>
    <property type="project" value="UniProtKB-SubCell"/>
</dbReference>
<keyword evidence="11" id="KW-0539">Nucleus</keyword>
<dbReference type="PANTHER" id="PTHR24379:SF127">
    <property type="entry name" value="BLOODY FINGERS-RELATED"/>
    <property type="match status" value="1"/>
</dbReference>
<comment type="caution">
    <text evidence="15">The sequence shown here is derived from an EMBL/GenBank/DDBJ whole genome shotgun (WGS) entry which is preliminary data.</text>
</comment>
<dbReference type="GO" id="GO:0000977">
    <property type="term" value="F:RNA polymerase II transcription regulatory region sequence-specific DNA binding"/>
    <property type="evidence" value="ECO:0007669"/>
    <property type="project" value="TreeGrafter"/>
</dbReference>
<dbReference type="PROSITE" id="PS00028">
    <property type="entry name" value="ZINC_FINGER_C2H2_1"/>
    <property type="match status" value="4"/>
</dbReference>
<dbReference type="Proteomes" id="UP000424527">
    <property type="component" value="Unassembled WGS sequence"/>
</dbReference>
<accession>A0A6G0IWR0</accession>
<keyword evidence="6" id="KW-0862">Zinc</keyword>
<comment type="subcellular location">
    <subcellularLocation>
        <location evidence="1">Nucleus</location>
    </subcellularLocation>
</comment>
<evidence type="ECO:0000256" key="5">
    <source>
        <dbReference type="ARBA" id="ARBA00022771"/>
    </source>
</evidence>
<evidence type="ECO:0000256" key="8">
    <source>
        <dbReference type="ARBA" id="ARBA00023125"/>
    </source>
</evidence>
<evidence type="ECO:0000256" key="10">
    <source>
        <dbReference type="ARBA" id="ARBA00023163"/>
    </source>
</evidence>
<keyword evidence="4" id="KW-0677">Repeat</keyword>
<keyword evidence="8" id="KW-0238">DNA-binding</keyword>
<evidence type="ECO:0000256" key="1">
    <source>
        <dbReference type="ARBA" id="ARBA00004123"/>
    </source>
</evidence>
<evidence type="ECO:0000256" key="2">
    <source>
        <dbReference type="ARBA" id="ARBA00022491"/>
    </source>
</evidence>
<dbReference type="Gene3D" id="3.30.160.60">
    <property type="entry name" value="Classic Zinc Finger"/>
    <property type="match status" value="3"/>
</dbReference>
<proteinExistence type="predicted"/>
<evidence type="ECO:0000259" key="14">
    <source>
        <dbReference type="PROSITE" id="PS50157"/>
    </source>
</evidence>
<keyword evidence="2" id="KW-0678">Repressor</keyword>
<reference evidence="15 16" key="1">
    <citation type="submission" date="2019-07" db="EMBL/GenBank/DDBJ databases">
        <title>Chromosome genome assembly for large yellow croaker.</title>
        <authorList>
            <person name="Xiao S."/>
        </authorList>
    </citation>
    <scope>NUCLEOTIDE SEQUENCE [LARGE SCALE GENOMIC DNA]</scope>
    <source>
        <strain evidence="15">JMULYC20181020</strain>
        <tissue evidence="15">Muscle</tissue>
    </source>
</reference>
<evidence type="ECO:0000313" key="15">
    <source>
        <dbReference type="EMBL" id="KAE8295958.1"/>
    </source>
</evidence>
<organism evidence="15 16">
    <name type="scientific">Larimichthys crocea</name>
    <name type="common">Large yellow croaker</name>
    <name type="synonym">Pseudosciaena crocea</name>
    <dbReference type="NCBI Taxonomy" id="215358"/>
    <lineage>
        <taxon>Eukaryota</taxon>
        <taxon>Metazoa</taxon>
        <taxon>Chordata</taxon>
        <taxon>Craniata</taxon>
        <taxon>Vertebrata</taxon>
        <taxon>Euteleostomi</taxon>
        <taxon>Actinopterygii</taxon>
        <taxon>Neopterygii</taxon>
        <taxon>Teleostei</taxon>
        <taxon>Neoteleostei</taxon>
        <taxon>Acanthomorphata</taxon>
        <taxon>Eupercaria</taxon>
        <taxon>Sciaenidae</taxon>
        <taxon>Larimichthys</taxon>
    </lineage>
</organism>
<dbReference type="GO" id="GO:0045892">
    <property type="term" value="P:negative regulation of DNA-templated transcription"/>
    <property type="evidence" value="ECO:0007669"/>
    <property type="project" value="UniProtKB-ARBA"/>
</dbReference>
<name>A0A6G0IWR0_LARCR</name>
<dbReference type="EMBL" id="REGW02000005">
    <property type="protein sequence ID" value="KAE8295958.1"/>
    <property type="molecule type" value="Genomic_DNA"/>
</dbReference>
<evidence type="ECO:0000256" key="11">
    <source>
        <dbReference type="ARBA" id="ARBA00023242"/>
    </source>
</evidence>
<evidence type="ECO:0000256" key="7">
    <source>
        <dbReference type="ARBA" id="ARBA00023015"/>
    </source>
</evidence>
<keyword evidence="10" id="KW-0804">Transcription</keyword>
<sequence length="341" mass="37045">MEDYDDDFMVYVTAVLKCQPGEGSTPDSTLKPSQGIERGRRRGADTVEEIALSLGHQVGGGGGNWGKVTYSCPYCSKRDFHSLAVLEIHLKTIHADKPQQSHTCHLCLDTLPTLYNLNEHVRKAHRGSGGNMGTTAAAFPLLQFTNVTAFHCNYCPDMFGDINSLQEHIRVSHCLPGGIVAGSTTLEGNHAFFCNQCSMGFLTESSLTEHIQQTHCSSAVGSGATSGGGVAKLESPVLQAASQSFMEVYSCPYCTNSPIFGSLLKLTKHIKENHKNIPLGGDSPPPWGATGLYPCNQCDLRFASFEGFQTHLKSHRDAARRQSCPQCNKEDFESQEALLNT</sequence>
<dbReference type="SUPFAM" id="SSF57667">
    <property type="entry name" value="beta-beta-alpha zinc fingers"/>
    <property type="match status" value="2"/>
</dbReference>
<evidence type="ECO:0000256" key="9">
    <source>
        <dbReference type="ARBA" id="ARBA00023159"/>
    </source>
</evidence>
<dbReference type="PROSITE" id="PS50157">
    <property type="entry name" value="ZINC_FINGER_C2H2_2"/>
    <property type="match status" value="3"/>
</dbReference>
<dbReference type="InterPro" id="IPR036236">
    <property type="entry name" value="Znf_C2H2_sf"/>
</dbReference>
<dbReference type="AlphaFoldDB" id="A0A6G0IWR0"/>
<evidence type="ECO:0000256" key="4">
    <source>
        <dbReference type="ARBA" id="ARBA00022737"/>
    </source>
</evidence>
<dbReference type="SMART" id="SM00355">
    <property type="entry name" value="ZnF_C2H2"/>
    <property type="match status" value="6"/>
</dbReference>